<evidence type="ECO:0000313" key="1">
    <source>
        <dbReference type="EnsemblPlants" id="OB12G18670.1"/>
    </source>
</evidence>
<reference evidence="1" key="1">
    <citation type="journal article" date="2013" name="Nat. Commun.">
        <title>Whole-genome sequencing of Oryza brachyantha reveals mechanisms underlying Oryza genome evolution.</title>
        <authorList>
            <person name="Chen J."/>
            <person name="Huang Q."/>
            <person name="Gao D."/>
            <person name="Wang J."/>
            <person name="Lang Y."/>
            <person name="Liu T."/>
            <person name="Li B."/>
            <person name="Bai Z."/>
            <person name="Luis Goicoechea J."/>
            <person name="Liang C."/>
            <person name="Chen C."/>
            <person name="Zhang W."/>
            <person name="Sun S."/>
            <person name="Liao Y."/>
            <person name="Zhang X."/>
            <person name="Yang L."/>
            <person name="Song C."/>
            <person name="Wang M."/>
            <person name="Shi J."/>
            <person name="Liu G."/>
            <person name="Liu J."/>
            <person name="Zhou H."/>
            <person name="Zhou W."/>
            <person name="Yu Q."/>
            <person name="An N."/>
            <person name="Chen Y."/>
            <person name="Cai Q."/>
            <person name="Wang B."/>
            <person name="Liu B."/>
            <person name="Min J."/>
            <person name="Huang Y."/>
            <person name="Wu H."/>
            <person name="Li Z."/>
            <person name="Zhang Y."/>
            <person name="Yin Y."/>
            <person name="Song W."/>
            <person name="Jiang J."/>
            <person name="Jackson S.A."/>
            <person name="Wing R.A."/>
            <person name="Wang J."/>
            <person name="Chen M."/>
        </authorList>
    </citation>
    <scope>NUCLEOTIDE SEQUENCE [LARGE SCALE GENOMIC DNA]</scope>
    <source>
        <strain evidence="1">cv. IRGC 101232</strain>
    </source>
</reference>
<protein>
    <submittedName>
        <fullName evidence="1">Uncharacterized protein</fullName>
    </submittedName>
</protein>
<evidence type="ECO:0000313" key="2">
    <source>
        <dbReference type="Proteomes" id="UP000006038"/>
    </source>
</evidence>
<accession>J3ND09</accession>
<dbReference type="Gramene" id="OB12G18670.1">
    <property type="protein sequence ID" value="OB12G18670.1"/>
    <property type="gene ID" value="OB12G18670"/>
</dbReference>
<name>J3ND09_ORYBR</name>
<keyword evidence="2" id="KW-1185">Reference proteome</keyword>
<dbReference type="AlphaFoldDB" id="J3ND09"/>
<organism evidence="1">
    <name type="scientific">Oryza brachyantha</name>
    <name type="common">malo sina</name>
    <dbReference type="NCBI Taxonomy" id="4533"/>
    <lineage>
        <taxon>Eukaryota</taxon>
        <taxon>Viridiplantae</taxon>
        <taxon>Streptophyta</taxon>
        <taxon>Embryophyta</taxon>
        <taxon>Tracheophyta</taxon>
        <taxon>Spermatophyta</taxon>
        <taxon>Magnoliopsida</taxon>
        <taxon>Liliopsida</taxon>
        <taxon>Poales</taxon>
        <taxon>Poaceae</taxon>
        <taxon>BOP clade</taxon>
        <taxon>Oryzoideae</taxon>
        <taxon>Oryzeae</taxon>
        <taxon>Oryzinae</taxon>
        <taxon>Oryza</taxon>
    </lineage>
</organism>
<dbReference type="HOGENOM" id="CLU_2324121_0_0_1"/>
<dbReference type="EnsemblPlants" id="OB12G18670.1">
    <property type="protein sequence ID" value="OB12G18670.1"/>
    <property type="gene ID" value="OB12G18670"/>
</dbReference>
<dbReference type="Proteomes" id="UP000006038">
    <property type="component" value="Chromosome 12"/>
</dbReference>
<reference evidence="1" key="2">
    <citation type="submission" date="2013-04" db="UniProtKB">
        <authorList>
            <consortium name="EnsemblPlants"/>
        </authorList>
    </citation>
    <scope>IDENTIFICATION</scope>
</reference>
<sequence length="99" mass="10659">MTTVRATALKKERSRAAAATLIAERKKRRVMKQTSVGRNQAATSALSFVDAAFSCADVMSPRNAPSLHVRPTLVDMDQPSTADVLTEGVNLELFLSILG</sequence>
<proteinExistence type="predicted"/>